<evidence type="ECO:0000313" key="5">
    <source>
        <dbReference type="EMBL" id="QAT60654.1"/>
    </source>
</evidence>
<feature type="active site" description="Proton acceptor" evidence="3">
    <location>
        <position position="65"/>
    </location>
</feature>
<dbReference type="GO" id="GO:0005975">
    <property type="term" value="P:carbohydrate metabolic process"/>
    <property type="evidence" value="ECO:0007669"/>
    <property type="project" value="InterPro"/>
</dbReference>
<feature type="binding site" evidence="4">
    <location>
        <position position="99"/>
    </location>
    <ligand>
        <name>D-ribulose 5-phosphate</name>
        <dbReference type="ChEBI" id="CHEBI:58121"/>
    </ligand>
</feature>
<dbReference type="Gene3D" id="3.40.1400.10">
    <property type="entry name" value="Sugar-phosphate isomerase, RpiB/LacA/LacB"/>
    <property type="match status" value="1"/>
</dbReference>
<protein>
    <submittedName>
        <fullName evidence="5">Ribose 5-phosphate isomerase B</fullName>
        <ecNumber evidence="5">5.3.1.6</ecNumber>
    </submittedName>
</protein>
<gene>
    <name evidence="5" type="primary">rpiB</name>
    <name evidence="5" type="ORF">EQM13_03210</name>
</gene>
<name>A0A410Q9V1_9FIRM</name>
<dbReference type="NCBIfam" id="TIGR01120">
    <property type="entry name" value="rpiB"/>
    <property type="match status" value="1"/>
</dbReference>
<dbReference type="Proteomes" id="UP000287969">
    <property type="component" value="Chromosome"/>
</dbReference>
<keyword evidence="6" id="KW-1185">Reference proteome</keyword>
<organism evidence="5 6">
    <name type="scientific">Acidilutibacter cellobiosedens</name>
    <dbReference type="NCBI Taxonomy" id="2507161"/>
    <lineage>
        <taxon>Bacteria</taxon>
        <taxon>Bacillati</taxon>
        <taxon>Bacillota</taxon>
        <taxon>Tissierellia</taxon>
        <taxon>Tissierellales</taxon>
        <taxon>Acidilutibacteraceae</taxon>
        <taxon>Acidilutibacter</taxon>
    </lineage>
</organism>
<accession>A0A410Q9V1</accession>
<dbReference type="PANTHER" id="PTHR43732">
    <property type="entry name" value="RIBOSE 5-PHOSPHATE ISOMERASE-RELATED"/>
    <property type="match status" value="1"/>
</dbReference>
<dbReference type="SUPFAM" id="SSF89623">
    <property type="entry name" value="Ribose/Galactose isomerase RpiB/AlsB"/>
    <property type="match status" value="1"/>
</dbReference>
<proteinExistence type="inferred from homology"/>
<evidence type="ECO:0000256" key="2">
    <source>
        <dbReference type="ARBA" id="ARBA00023235"/>
    </source>
</evidence>
<dbReference type="EMBL" id="CP035282">
    <property type="protein sequence ID" value="QAT60654.1"/>
    <property type="molecule type" value="Genomic_DNA"/>
</dbReference>
<comment type="similarity">
    <text evidence="1">Belongs to the LacAB/RpiB family.</text>
</comment>
<dbReference type="NCBIfam" id="NF004051">
    <property type="entry name" value="PRK05571.1"/>
    <property type="match status" value="1"/>
</dbReference>
<dbReference type="PANTHER" id="PTHR43732:SF1">
    <property type="entry name" value="RIBOSE 5-PHOSPHATE ISOMERASE"/>
    <property type="match status" value="1"/>
</dbReference>
<dbReference type="RefSeq" id="WP_071140370.1">
    <property type="nucleotide sequence ID" value="NZ_CP035282.1"/>
</dbReference>
<dbReference type="NCBIfam" id="TIGR00689">
    <property type="entry name" value="rpiB_lacA_lacB"/>
    <property type="match status" value="1"/>
</dbReference>
<dbReference type="GO" id="GO:0004751">
    <property type="term" value="F:ribose-5-phosphate isomerase activity"/>
    <property type="evidence" value="ECO:0007669"/>
    <property type="project" value="UniProtKB-EC"/>
</dbReference>
<dbReference type="InterPro" id="IPR051812">
    <property type="entry name" value="SPI_LacAB/RpiB"/>
</dbReference>
<dbReference type="KEGG" id="spoa:EQM13_03210"/>
<dbReference type="Pfam" id="PF02502">
    <property type="entry name" value="LacAB_rpiB"/>
    <property type="match status" value="1"/>
</dbReference>
<feature type="binding site" evidence="4">
    <location>
        <position position="136"/>
    </location>
    <ligand>
        <name>D-ribulose 5-phosphate</name>
        <dbReference type="ChEBI" id="CHEBI:58121"/>
    </ligand>
</feature>
<reference evidence="6" key="1">
    <citation type="submission" date="2019-01" db="EMBL/GenBank/DDBJ databases">
        <title>Draft genomes of a novel of Sporanaerobacter strains.</title>
        <authorList>
            <person name="Ma S."/>
        </authorList>
    </citation>
    <scope>NUCLEOTIDE SEQUENCE [LARGE SCALE GENOMIC DNA]</scope>
    <source>
        <strain evidence="6">NJN-17</strain>
    </source>
</reference>
<dbReference type="OrthoDB" id="1778624at2"/>
<dbReference type="PIRSF" id="PIRSF005384">
    <property type="entry name" value="RpiB_LacA_B"/>
    <property type="match status" value="1"/>
</dbReference>
<evidence type="ECO:0000256" key="4">
    <source>
        <dbReference type="PIRSR" id="PIRSR005384-2"/>
    </source>
</evidence>
<dbReference type="InterPro" id="IPR036569">
    <property type="entry name" value="RpiB_LacA_LacB_sf"/>
</dbReference>
<keyword evidence="2 5" id="KW-0413">Isomerase</keyword>
<evidence type="ECO:0000256" key="3">
    <source>
        <dbReference type="PIRSR" id="PIRSR005384-1"/>
    </source>
</evidence>
<dbReference type="InterPro" id="IPR003500">
    <property type="entry name" value="RpiB_LacA_LacB"/>
</dbReference>
<evidence type="ECO:0000313" key="6">
    <source>
        <dbReference type="Proteomes" id="UP000287969"/>
    </source>
</evidence>
<evidence type="ECO:0000256" key="1">
    <source>
        <dbReference type="ARBA" id="ARBA00008754"/>
    </source>
</evidence>
<feature type="binding site" evidence="4">
    <location>
        <position position="109"/>
    </location>
    <ligand>
        <name>D-ribulose 5-phosphate</name>
        <dbReference type="ChEBI" id="CHEBI:58121"/>
    </ligand>
</feature>
<feature type="binding site" evidence="4">
    <location>
        <begin position="66"/>
        <end position="70"/>
    </location>
    <ligand>
        <name>D-ribulose 5-phosphate</name>
        <dbReference type="ChEBI" id="CHEBI:58121"/>
    </ligand>
</feature>
<feature type="active site" description="Proton donor" evidence="3">
    <location>
        <position position="98"/>
    </location>
</feature>
<sequence length="149" mass="16318">MKIGIGSDHGGFELKEYLKEYLKKQNIEYIDYGTNSLESVDYPDFALKVAEGVVNGECNKGIVVCGTGIGVSISCNKVRGIRCALLSDTYSARMSAEHNNANVIALGGRVIGKDLAVEIVSAWLKSEFLGGRHERRINKISDIEAKYML</sequence>
<feature type="binding site" evidence="4">
    <location>
        <begin position="8"/>
        <end position="9"/>
    </location>
    <ligand>
        <name>D-ribulose 5-phosphate</name>
        <dbReference type="ChEBI" id="CHEBI:58121"/>
    </ligand>
</feature>
<dbReference type="InterPro" id="IPR004785">
    <property type="entry name" value="RpiB"/>
</dbReference>
<dbReference type="AlphaFoldDB" id="A0A410Q9V1"/>
<dbReference type="EC" id="5.3.1.6" evidence="5"/>
<feature type="binding site" evidence="4">
    <location>
        <position position="132"/>
    </location>
    <ligand>
        <name>D-ribulose 5-phosphate</name>
        <dbReference type="ChEBI" id="CHEBI:58121"/>
    </ligand>
</feature>